<reference evidence="1 2" key="1">
    <citation type="submission" date="2020-09" db="EMBL/GenBank/DDBJ databases">
        <title>De no assembly of potato wild relative species, Solanum commersonii.</title>
        <authorList>
            <person name="Cho K."/>
        </authorList>
    </citation>
    <scope>NUCLEOTIDE SEQUENCE [LARGE SCALE GENOMIC DNA]</scope>
    <source>
        <strain evidence="1">LZ3.2</strain>
        <tissue evidence="1">Leaf</tissue>
    </source>
</reference>
<organism evidence="1 2">
    <name type="scientific">Solanum commersonii</name>
    <name type="common">Commerson's wild potato</name>
    <name type="synonym">Commerson's nightshade</name>
    <dbReference type="NCBI Taxonomy" id="4109"/>
    <lineage>
        <taxon>Eukaryota</taxon>
        <taxon>Viridiplantae</taxon>
        <taxon>Streptophyta</taxon>
        <taxon>Embryophyta</taxon>
        <taxon>Tracheophyta</taxon>
        <taxon>Spermatophyta</taxon>
        <taxon>Magnoliopsida</taxon>
        <taxon>eudicotyledons</taxon>
        <taxon>Gunneridae</taxon>
        <taxon>Pentapetalae</taxon>
        <taxon>asterids</taxon>
        <taxon>lamiids</taxon>
        <taxon>Solanales</taxon>
        <taxon>Solanaceae</taxon>
        <taxon>Solanoideae</taxon>
        <taxon>Solaneae</taxon>
        <taxon>Solanum</taxon>
    </lineage>
</organism>
<accession>A0A9J5WG52</accession>
<evidence type="ECO:0000313" key="2">
    <source>
        <dbReference type="Proteomes" id="UP000824120"/>
    </source>
</evidence>
<name>A0A9J5WG52_SOLCO</name>
<dbReference type="Proteomes" id="UP000824120">
    <property type="component" value="Chromosome 11"/>
</dbReference>
<protein>
    <submittedName>
        <fullName evidence="1">Uncharacterized protein</fullName>
    </submittedName>
</protein>
<comment type="caution">
    <text evidence="1">The sequence shown here is derived from an EMBL/GenBank/DDBJ whole genome shotgun (WGS) entry which is preliminary data.</text>
</comment>
<dbReference type="EMBL" id="JACXVP010000011">
    <property type="protein sequence ID" value="KAG5574437.1"/>
    <property type="molecule type" value="Genomic_DNA"/>
</dbReference>
<sequence length="91" mass="10030">MARSVILVTRLKFEFVALLMVSTSLVFDDFFNLIGKQAKGMNVESGRGRVDDKGPLPRVKSMSLKVASPVMKKKVVAPRLIEACLEGHPDN</sequence>
<dbReference type="OrthoDB" id="1743858at2759"/>
<proteinExistence type="predicted"/>
<dbReference type="AlphaFoldDB" id="A0A9J5WG52"/>
<gene>
    <name evidence="1" type="ORF">H5410_054571</name>
</gene>
<keyword evidence="2" id="KW-1185">Reference proteome</keyword>
<evidence type="ECO:0000313" key="1">
    <source>
        <dbReference type="EMBL" id="KAG5574437.1"/>
    </source>
</evidence>